<dbReference type="AlphaFoldDB" id="A0A0N9US94"/>
<dbReference type="EMBL" id="CP012700">
    <property type="protein sequence ID" value="ALH79434.1"/>
    <property type="molecule type" value="Genomic_DNA"/>
</dbReference>
<dbReference type="KEGG" id="smag:AN936_03345"/>
<dbReference type="PATRIC" id="fig|33050.5.peg.697"/>
<dbReference type="RefSeq" id="WP_054586891.1">
    <property type="nucleotide sequence ID" value="NZ_CP012700.1"/>
</dbReference>
<sequence length="59" mass="6938">MANQQSVDQDAFDWQPCSFVLPRVGLILSRHGPRTRVIMPGHYLVRRSRTLGQWIYRRA</sequence>
<reference evidence="1 2" key="1">
    <citation type="journal article" date="2015" name="Genome Announc.">
        <title>Complete Genome Sequence of Polypropylene Glycol- and Polyethylene Glycol-Degrading Sphingopyxis macrogoltabida Strain EY-1.</title>
        <authorList>
            <person name="Ohtsubo Y."/>
            <person name="Nagata Y."/>
            <person name="Numata M."/>
            <person name="Tsuchikane K."/>
            <person name="Hosoyama A."/>
            <person name="Yamazoe A."/>
            <person name="Tsuda M."/>
            <person name="Fujita N."/>
            <person name="Kawai F."/>
        </authorList>
    </citation>
    <scope>NUCLEOTIDE SEQUENCE [LARGE SCALE GENOMIC DNA]</scope>
    <source>
        <strain evidence="1 2">EY-1</strain>
    </source>
</reference>
<dbReference type="Proteomes" id="UP000058074">
    <property type="component" value="Chromosome"/>
</dbReference>
<protein>
    <submittedName>
        <fullName evidence="1">Uncharacterized protein</fullName>
    </submittedName>
</protein>
<accession>A0A0N9US94</accession>
<dbReference type="OrthoDB" id="7451309at2"/>
<organism evidence="1 2">
    <name type="scientific">Sphingopyxis macrogoltabida</name>
    <name type="common">Sphingomonas macrogoltabidus</name>
    <dbReference type="NCBI Taxonomy" id="33050"/>
    <lineage>
        <taxon>Bacteria</taxon>
        <taxon>Pseudomonadati</taxon>
        <taxon>Pseudomonadota</taxon>
        <taxon>Alphaproteobacteria</taxon>
        <taxon>Sphingomonadales</taxon>
        <taxon>Sphingomonadaceae</taxon>
        <taxon>Sphingopyxis</taxon>
    </lineage>
</organism>
<gene>
    <name evidence="1" type="ORF">AN936_03345</name>
</gene>
<name>A0A0N9US94_SPHMC</name>
<evidence type="ECO:0000313" key="2">
    <source>
        <dbReference type="Proteomes" id="UP000058074"/>
    </source>
</evidence>
<proteinExistence type="predicted"/>
<evidence type="ECO:0000313" key="1">
    <source>
        <dbReference type="EMBL" id="ALH79434.1"/>
    </source>
</evidence>